<gene>
    <name evidence="2" type="primary">LOC114324948</name>
</gene>
<reference evidence="2" key="1">
    <citation type="submission" date="2025-08" db="UniProtKB">
        <authorList>
            <consortium name="RefSeq"/>
        </authorList>
    </citation>
    <scope>IDENTIFICATION</scope>
    <source>
        <tissue evidence="2">Whole insect</tissue>
    </source>
</reference>
<evidence type="ECO:0000256" key="1">
    <source>
        <dbReference type="SAM" id="MobiDB-lite"/>
    </source>
</evidence>
<dbReference type="RefSeq" id="XP_028128675.1">
    <property type="nucleotide sequence ID" value="XM_028272874.1"/>
</dbReference>
<feature type="region of interest" description="Disordered" evidence="1">
    <location>
        <begin position="1"/>
        <end position="20"/>
    </location>
</feature>
<organism evidence="2">
    <name type="scientific">Diabrotica virgifera virgifera</name>
    <name type="common">western corn rootworm</name>
    <dbReference type="NCBI Taxonomy" id="50390"/>
    <lineage>
        <taxon>Eukaryota</taxon>
        <taxon>Metazoa</taxon>
        <taxon>Ecdysozoa</taxon>
        <taxon>Arthropoda</taxon>
        <taxon>Hexapoda</taxon>
        <taxon>Insecta</taxon>
        <taxon>Pterygota</taxon>
        <taxon>Neoptera</taxon>
        <taxon>Endopterygota</taxon>
        <taxon>Coleoptera</taxon>
        <taxon>Polyphaga</taxon>
        <taxon>Cucujiformia</taxon>
        <taxon>Chrysomeloidea</taxon>
        <taxon>Chrysomelidae</taxon>
        <taxon>Galerucinae</taxon>
        <taxon>Diabroticina</taxon>
        <taxon>Diabroticites</taxon>
        <taxon>Diabrotica</taxon>
    </lineage>
</organism>
<dbReference type="AlphaFoldDB" id="A0A6P7F5E5"/>
<name>A0A6P7F5E5_DIAVI</name>
<accession>A0A6P7F5E5</accession>
<proteinExistence type="predicted"/>
<protein>
    <submittedName>
        <fullName evidence="2">Uncharacterized protein LOC114324948</fullName>
    </submittedName>
</protein>
<sequence length="100" mass="10873">MAGTSDYRGPPMLPDQQTPSYSTITQQKAATFPSKLQAVIIPAVDTLKLEDYVTAIGSLVQPKNVLFSSRISNGRICIYLSSKEVVDTFLTDHGGKKIGR</sequence>
<evidence type="ECO:0000313" key="2">
    <source>
        <dbReference type="RefSeq" id="XP_028128675.1"/>
    </source>
</evidence>
<dbReference type="InParanoid" id="A0A6P7F5E5"/>